<dbReference type="EMBL" id="CP011339">
    <property type="protein sequence ID" value="AKV68787.1"/>
    <property type="molecule type" value="Genomic_DNA"/>
</dbReference>
<dbReference type="PANTHER" id="PTHR33352:SF3">
    <property type="entry name" value="SLR1612 PROTEIN"/>
    <property type="match status" value="1"/>
</dbReference>
<evidence type="ECO:0000256" key="1">
    <source>
        <dbReference type="SAM" id="Coils"/>
    </source>
</evidence>
<evidence type="ECO:0000313" key="4">
    <source>
        <dbReference type="Proteomes" id="UP000068167"/>
    </source>
</evidence>
<dbReference type="PANTHER" id="PTHR33352">
    <property type="entry name" value="SLR1095 PROTEIN"/>
    <property type="match status" value="1"/>
</dbReference>
<dbReference type="InterPro" id="IPR011335">
    <property type="entry name" value="Restrct_endonuc-II-like"/>
</dbReference>
<dbReference type="Proteomes" id="UP000068167">
    <property type="component" value="Chromosome"/>
</dbReference>
<evidence type="ECO:0000313" key="3">
    <source>
        <dbReference type="EMBL" id="AKV68787.1"/>
    </source>
</evidence>
<dbReference type="PATRIC" id="fig|1638788.3.peg.3854"/>
<keyword evidence="3" id="KW-0396">Initiation factor</keyword>
<evidence type="ECO:0000259" key="2">
    <source>
        <dbReference type="Pfam" id="PF05685"/>
    </source>
</evidence>
<reference evidence="3 4" key="1">
    <citation type="journal article" date="2016" name="Stand. Genomic Sci.">
        <title>Complete genome sequence and genomic characterization of Microcystis panniformis FACHB 1757 by third-generation sequencing.</title>
        <authorList>
            <person name="Zhang J.Y."/>
            <person name="Guan R."/>
            <person name="Zhang H.J."/>
            <person name="Li H."/>
            <person name="Xiao P."/>
            <person name="Yu G.L."/>
            <person name="Du L."/>
            <person name="Cao D.M."/>
            <person name="Zhu B.C."/>
            <person name="Li R.H."/>
            <person name="Lu Z.H."/>
        </authorList>
    </citation>
    <scope>NUCLEOTIDE SEQUENCE [LARGE SCALE GENOMIC DNA]</scope>
    <source>
        <strain evidence="3 4">FACHB-1757</strain>
    </source>
</reference>
<keyword evidence="3" id="KW-0648">Protein biosynthesis</keyword>
<dbReference type="InterPro" id="IPR012296">
    <property type="entry name" value="Nuclease_put_TT1808"/>
</dbReference>
<gene>
    <name evidence="3" type="ORF">VL20_3817</name>
</gene>
<feature type="coiled-coil region" evidence="1">
    <location>
        <begin position="171"/>
        <end position="230"/>
    </location>
</feature>
<dbReference type="GO" id="GO:0003743">
    <property type="term" value="F:translation initiation factor activity"/>
    <property type="evidence" value="ECO:0007669"/>
    <property type="project" value="UniProtKB-KW"/>
</dbReference>
<dbReference type="SUPFAM" id="SSF52980">
    <property type="entry name" value="Restriction endonuclease-like"/>
    <property type="match status" value="1"/>
</dbReference>
<sequence>MNVLIRSLQQGYGERDDFYTGGNMFIYFSREQAKNRDFRGPDFFAVLNVDGTRERQGWVIWEEEGRYPDVIVELTSPSTAKTDKVRKKAIYEGTFRTPDYFIYDPFDGNSLQGWHLGADQRYHSLERNERGWLWCETLGYWLGTWEGTIDRETAIWARFYDSEGNLIPLPEEAAQEQAAAAQEQAAAAQEQAAAAQEQAAAAQEQLNATQQALEAERQRSQRLAARLREMGIDL</sequence>
<name>A0A0K1S3Q6_9CHRO</name>
<protein>
    <submittedName>
        <fullName evidence="3">Translation initiation factor 2</fullName>
    </submittedName>
</protein>
<dbReference type="InterPro" id="IPR008538">
    <property type="entry name" value="Uma2"/>
</dbReference>
<keyword evidence="1" id="KW-0175">Coiled coil</keyword>
<proteinExistence type="predicted"/>
<keyword evidence="4" id="KW-1185">Reference proteome</keyword>
<accession>A0A0K1S3Q6</accession>
<dbReference type="KEGG" id="mpk:VL20_3817"/>
<feature type="domain" description="Putative restriction endonuclease" evidence="2">
    <location>
        <begin position="16"/>
        <end position="134"/>
    </location>
</feature>
<dbReference type="AlphaFoldDB" id="A0A0K1S3Q6"/>
<dbReference type="Pfam" id="PF05685">
    <property type="entry name" value="Uma2"/>
    <property type="match status" value="1"/>
</dbReference>
<dbReference type="CDD" id="cd06260">
    <property type="entry name" value="DUF820-like"/>
    <property type="match status" value="1"/>
</dbReference>
<organism evidence="3 4">
    <name type="scientific">Microcystis panniformis FACHB-1757</name>
    <dbReference type="NCBI Taxonomy" id="1638788"/>
    <lineage>
        <taxon>Bacteria</taxon>
        <taxon>Bacillati</taxon>
        <taxon>Cyanobacteriota</taxon>
        <taxon>Cyanophyceae</taxon>
        <taxon>Oscillatoriophycideae</taxon>
        <taxon>Chroococcales</taxon>
        <taxon>Microcystaceae</taxon>
        <taxon>Microcystis</taxon>
    </lineage>
</organism>
<dbReference type="Gene3D" id="3.90.1570.10">
    <property type="entry name" value="tt1808, chain A"/>
    <property type="match status" value="1"/>
</dbReference>